<keyword evidence="1" id="KW-0812">Transmembrane</keyword>
<keyword evidence="3" id="KW-1185">Reference proteome</keyword>
<evidence type="ECO:0000256" key="1">
    <source>
        <dbReference type="SAM" id="Phobius"/>
    </source>
</evidence>
<sequence>MVLRWSQQMVLSKRCRLRHGWFAGCSCVAFVVALSWPLCSKTDGSVSAWTSPPRRRDQFLTIGLWTVGQAVVGTPSSASGEVVPLLDKSLRRHAKQLQRAADVLVFDVRPMIYAGNWTKLAEVLKFDAFPNEAWHSAAYVVQGNEDFLPGAEDAPQVLDRTFRDLRSIIAKDLDDGRKREQALQAWWVATATVNSVMSAANNLIASEPTLNDIPNFAVVPEDVSQYLRKPEQYSRKCTVLDGLPSLLKWCQ</sequence>
<evidence type="ECO:0000313" key="2">
    <source>
        <dbReference type="EMBL" id="CAK0868803.1"/>
    </source>
</evidence>
<feature type="transmembrane region" description="Helical" evidence="1">
    <location>
        <begin position="21"/>
        <end position="38"/>
    </location>
</feature>
<reference evidence="2" key="1">
    <citation type="submission" date="2023-10" db="EMBL/GenBank/DDBJ databases">
        <authorList>
            <person name="Chen Y."/>
            <person name="Shah S."/>
            <person name="Dougan E. K."/>
            <person name="Thang M."/>
            <person name="Chan C."/>
        </authorList>
    </citation>
    <scope>NUCLEOTIDE SEQUENCE [LARGE SCALE GENOMIC DNA]</scope>
</reference>
<protein>
    <submittedName>
        <fullName evidence="2">Uncharacterized protein</fullName>
    </submittedName>
</protein>
<keyword evidence="1" id="KW-0472">Membrane</keyword>
<dbReference type="Proteomes" id="UP001189429">
    <property type="component" value="Unassembled WGS sequence"/>
</dbReference>
<proteinExistence type="predicted"/>
<dbReference type="EMBL" id="CAUYUJ010016783">
    <property type="protein sequence ID" value="CAK0868803.1"/>
    <property type="molecule type" value="Genomic_DNA"/>
</dbReference>
<evidence type="ECO:0000313" key="3">
    <source>
        <dbReference type="Proteomes" id="UP001189429"/>
    </source>
</evidence>
<accession>A0ABN9V859</accession>
<comment type="caution">
    <text evidence="2">The sequence shown here is derived from an EMBL/GenBank/DDBJ whole genome shotgun (WGS) entry which is preliminary data.</text>
</comment>
<keyword evidence="1" id="KW-1133">Transmembrane helix</keyword>
<organism evidence="2 3">
    <name type="scientific">Prorocentrum cordatum</name>
    <dbReference type="NCBI Taxonomy" id="2364126"/>
    <lineage>
        <taxon>Eukaryota</taxon>
        <taxon>Sar</taxon>
        <taxon>Alveolata</taxon>
        <taxon>Dinophyceae</taxon>
        <taxon>Prorocentrales</taxon>
        <taxon>Prorocentraceae</taxon>
        <taxon>Prorocentrum</taxon>
    </lineage>
</organism>
<name>A0ABN9V859_9DINO</name>
<gene>
    <name evidence="2" type="ORF">PCOR1329_LOCUS55350</name>
</gene>